<evidence type="ECO:0000313" key="1">
    <source>
        <dbReference type="EMBL" id="KAI8422132.1"/>
    </source>
</evidence>
<comment type="caution">
    <text evidence="1">The sequence shown here is derived from an EMBL/GenBank/DDBJ whole genome shotgun (WGS) entry which is preliminary data.</text>
</comment>
<accession>A0ACC0JDF9</accession>
<gene>
    <name evidence="1" type="ORF">MSG28_006048</name>
</gene>
<keyword evidence="2" id="KW-1185">Reference proteome</keyword>
<dbReference type="EMBL" id="CM046110">
    <property type="protein sequence ID" value="KAI8422132.1"/>
    <property type="molecule type" value="Genomic_DNA"/>
</dbReference>
<evidence type="ECO:0000313" key="2">
    <source>
        <dbReference type="Proteomes" id="UP001064048"/>
    </source>
</evidence>
<reference evidence="1 2" key="1">
    <citation type="journal article" date="2022" name="Genome Biol. Evol.">
        <title>The Spruce Budworm Genome: Reconstructing the Evolutionary History of Antifreeze Proteins.</title>
        <authorList>
            <person name="Beliveau C."/>
            <person name="Gagne P."/>
            <person name="Picq S."/>
            <person name="Vernygora O."/>
            <person name="Keeling C.I."/>
            <person name="Pinkney K."/>
            <person name="Doucet D."/>
            <person name="Wen F."/>
            <person name="Johnston J.S."/>
            <person name="Maaroufi H."/>
            <person name="Boyle B."/>
            <person name="Laroche J."/>
            <person name="Dewar K."/>
            <person name="Juretic N."/>
            <person name="Blackburn G."/>
            <person name="Nisole A."/>
            <person name="Brunet B."/>
            <person name="Brandao M."/>
            <person name="Lumley L."/>
            <person name="Duan J."/>
            <person name="Quan G."/>
            <person name="Lucarotti C.J."/>
            <person name="Roe A.D."/>
            <person name="Sperling F.A.H."/>
            <person name="Levesque R.C."/>
            <person name="Cusson M."/>
        </authorList>
    </citation>
    <scope>NUCLEOTIDE SEQUENCE [LARGE SCALE GENOMIC DNA]</scope>
    <source>
        <strain evidence="1">Glfc:IPQL:Cfum</strain>
    </source>
</reference>
<protein>
    <submittedName>
        <fullName evidence="1">Uncharacterized protein</fullName>
    </submittedName>
</protein>
<organism evidence="1 2">
    <name type="scientific">Choristoneura fumiferana</name>
    <name type="common">Spruce budworm moth</name>
    <name type="synonym">Archips fumiferana</name>
    <dbReference type="NCBI Taxonomy" id="7141"/>
    <lineage>
        <taxon>Eukaryota</taxon>
        <taxon>Metazoa</taxon>
        <taxon>Ecdysozoa</taxon>
        <taxon>Arthropoda</taxon>
        <taxon>Hexapoda</taxon>
        <taxon>Insecta</taxon>
        <taxon>Pterygota</taxon>
        <taxon>Neoptera</taxon>
        <taxon>Endopterygota</taxon>
        <taxon>Lepidoptera</taxon>
        <taxon>Glossata</taxon>
        <taxon>Ditrysia</taxon>
        <taxon>Tortricoidea</taxon>
        <taxon>Tortricidae</taxon>
        <taxon>Tortricinae</taxon>
        <taxon>Choristoneura</taxon>
    </lineage>
</organism>
<dbReference type="Proteomes" id="UP001064048">
    <property type="component" value="Chromosome 10"/>
</dbReference>
<sequence length="440" mass="47916">MEKNASPCRLESDGDLVELINSKTRHEASERTISRQRAAAALLALLLLLLGASTLLLARPGVEPAASPDEGPDAPPVLVCYYSTPDATAALQPEAIPAGLCTHINVAFARVRGKRLHLEPPQRAALRHVVRLKQADPGLKVLLSVGGGGGDAGFSEMVADHASRKVFIKSIKSFLRNYTLDGIDLDWEFPAVHDYDYNVRRGRERQHFSQLLREIRAEYQREKRDYLLTVAVAAPEIIIDAAYDVDQLNLYADFVNVMTYDYHMYSRLTPFTGFNAPLFAERGERLYLATLNANYTVHAYLSRGLARARLVLGVPAYGHSFRLVSAAAAGPGAPASGVGALGARGFVDYADACRLARAPGAVRARDAAAAVPYLHRGAEWLSYDDERSVVRKAAYARAEGLRGVMVYSLNADDFRGACAPGARFPLVSAVRRALSVRPVT</sequence>
<name>A0ACC0JDF9_CHOFU</name>
<proteinExistence type="predicted"/>